<dbReference type="PROSITE" id="PS50928">
    <property type="entry name" value="ABC_TM1"/>
    <property type="match status" value="1"/>
</dbReference>
<dbReference type="InterPro" id="IPR000515">
    <property type="entry name" value="MetI-like"/>
</dbReference>
<keyword evidence="9" id="KW-1185">Reference proteome</keyword>
<dbReference type="Pfam" id="PF00528">
    <property type="entry name" value="BPD_transp_1"/>
    <property type="match status" value="1"/>
</dbReference>
<dbReference type="OrthoDB" id="9812701at2"/>
<feature type="transmembrane region" description="Helical" evidence="7">
    <location>
        <begin position="28"/>
        <end position="49"/>
    </location>
</feature>
<sequence length="295" mass="31584">MTALAAPQAVVPARRRPFTSFLKRDRRLTLALSLLAALVVLTLLGPLFWRIPPEAINLGAVLQGPSFAHPMGTDDTGRDVMSRFLAGGQTSILAGLAIALIGAIVGCVTALLAGSMRGWVDTLFTWLSNSILCFPALLLAMAIAMALKPGVTAAVIGLSLHSFPWYMRTLRGEVMRLYGQDFIRSTMAIGAHPGRVLFRHVLPHLVPIMILQMAAVFGAAVLSLAALGYLGLGAQPPTAEWGEMITEGQQFFLTGQWWIAGFPGLGLLTAVTLTTVIADRAREVLDPRGEFTQAK</sequence>
<keyword evidence="3" id="KW-1003">Cell membrane</keyword>
<comment type="subcellular location">
    <subcellularLocation>
        <location evidence="1 7">Cell membrane</location>
        <topology evidence="1 7">Multi-pass membrane protein</topology>
    </subcellularLocation>
</comment>
<evidence type="ECO:0000313" key="8">
    <source>
        <dbReference type="EMBL" id="SDI71781.1"/>
    </source>
</evidence>
<keyword evidence="5 7" id="KW-1133">Transmembrane helix</keyword>
<dbReference type="PANTHER" id="PTHR43386">
    <property type="entry name" value="OLIGOPEPTIDE TRANSPORT SYSTEM PERMEASE PROTEIN APPC"/>
    <property type="match status" value="1"/>
</dbReference>
<feature type="transmembrane region" description="Helical" evidence="7">
    <location>
        <begin position="205"/>
        <end position="232"/>
    </location>
</feature>
<dbReference type="STRING" id="1045773.SAMN05216555_10451"/>
<dbReference type="PANTHER" id="PTHR43386:SF1">
    <property type="entry name" value="D,D-DIPEPTIDE TRANSPORT SYSTEM PERMEASE PROTEIN DDPC-RELATED"/>
    <property type="match status" value="1"/>
</dbReference>
<protein>
    <submittedName>
        <fullName evidence="8">Peptide/nickel transport system permease protein</fullName>
    </submittedName>
</protein>
<dbReference type="Gene3D" id="1.10.3720.10">
    <property type="entry name" value="MetI-like"/>
    <property type="match status" value="1"/>
</dbReference>
<evidence type="ECO:0000256" key="5">
    <source>
        <dbReference type="ARBA" id="ARBA00022989"/>
    </source>
</evidence>
<feature type="transmembrane region" description="Helical" evidence="7">
    <location>
        <begin position="91"/>
        <end position="112"/>
    </location>
</feature>
<keyword evidence="2 7" id="KW-0813">Transport</keyword>
<organism evidence="8 9">
    <name type="scientific">Arthrobacter cupressi</name>
    <dbReference type="NCBI Taxonomy" id="1045773"/>
    <lineage>
        <taxon>Bacteria</taxon>
        <taxon>Bacillati</taxon>
        <taxon>Actinomycetota</taxon>
        <taxon>Actinomycetes</taxon>
        <taxon>Micrococcales</taxon>
        <taxon>Micrococcaceae</taxon>
        <taxon>Arthrobacter</taxon>
    </lineage>
</organism>
<gene>
    <name evidence="8" type="ORF">SAMN05216555_10451</name>
</gene>
<feature type="transmembrane region" description="Helical" evidence="7">
    <location>
        <begin position="257"/>
        <end position="278"/>
    </location>
</feature>
<evidence type="ECO:0000313" key="9">
    <source>
        <dbReference type="Proteomes" id="UP000182130"/>
    </source>
</evidence>
<dbReference type="RefSeq" id="WP_084110862.1">
    <property type="nucleotide sequence ID" value="NZ_FNEI01000004.1"/>
</dbReference>
<dbReference type="GO" id="GO:0005886">
    <property type="term" value="C:plasma membrane"/>
    <property type="evidence" value="ECO:0007669"/>
    <property type="project" value="UniProtKB-SubCell"/>
</dbReference>
<name>A0A1G8MUX2_9MICC</name>
<keyword evidence="4 7" id="KW-0812">Transmembrane</keyword>
<feature type="transmembrane region" description="Helical" evidence="7">
    <location>
        <begin position="150"/>
        <end position="167"/>
    </location>
</feature>
<evidence type="ECO:0000256" key="6">
    <source>
        <dbReference type="ARBA" id="ARBA00023136"/>
    </source>
</evidence>
<accession>A0A1G8MUX2</accession>
<feature type="transmembrane region" description="Helical" evidence="7">
    <location>
        <begin position="124"/>
        <end position="144"/>
    </location>
</feature>
<dbReference type="EMBL" id="FNEI01000004">
    <property type="protein sequence ID" value="SDI71781.1"/>
    <property type="molecule type" value="Genomic_DNA"/>
</dbReference>
<evidence type="ECO:0000256" key="7">
    <source>
        <dbReference type="RuleBase" id="RU363032"/>
    </source>
</evidence>
<comment type="similarity">
    <text evidence="7">Belongs to the binding-protein-dependent transport system permease family.</text>
</comment>
<dbReference type="InterPro" id="IPR035906">
    <property type="entry name" value="MetI-like_sf"/>
</dbReference>
<dbReference type="CDD" id="cd06261">
    <property type="entry name" value="TM_PBP2"/>
    <property type="match status" value="1"/>
</dbReference>
<proteinExistence type="inferred from homology"/>
<dbReference type="GO" id="GO:0055085">
    <property type="term" value="P:transmembrane transport"/>
    <property type="evidence" value="ECO:0007669"/>
    <property type="project" value="InterPro"/>
</dbReference>
<reference evidence="9" key="1">
    <citation type="submission" date="2016-10" db="EMBL/GenBank/DDBJ databases">
        <authorList>
            <person name="Varghese N."/>
            <person name="Submissions S."/>
        </authorList>
    </citation>
    <scope>NUCLEOTIDE SEQUENCE [LARGE SCALE GENOMIC DNA]</scope>
    <source>
        <strain evidence="9">CGMCC 1.10783</strain>
    </source>
</reference>
<keyword evidence="6 7" id="KW-0472">Membrane</keyword>
<evidence type="ECO:0000256" key="1">
    <source>
        <dbReference type="ARBA" id="ARBA00004651"/>
    </source>
</evidence>
<evidence type="ECO:0000256" key="2">
    <source>
        <dbReference type="ARBA" id="ARBA00022448"/>
    </source>
</evidence>
<dbReference type="InterPro" id="IPR050366">
    <property type="entry name" value="BP-dependent_transpt_permease"/>
</dbReference>
<evidence type="ECO:0000256" key="3">
    <source>
        <dbReference type="ARBA" id="ARBA00022475"/>
    </source>
</evidence>
<dbReference type="AlphaFoldDB" id="A0A1G8MUX2"/>
<evidence type="ECO:0000256" key="4">
    <source>
        <dbReference type="ARBA" id="ARBA00022692"/>
    </source>
</evidence>
<dbReference type="SUPFAM" id="SSF161098">
    <property type="entry name" value="MetI-like"/>
    <property type="match status" value="1"/>
</dbReference>
<dbReference type="Proteomes" id="UP000182130">
    <property type="component" value="Unassembled WGS sequence"/>
</dbReference>